<dbReference type="EMBL" id="JAMKPW020000022">
    <property type="protein sequence ID" value="KAK8206730.1"/>
    <property type="molecule type" value="Genomic_DNA"/>
</dbReference>
<keyword evidence="1" id="KW-0418">Kinase</keyword>
<proteinExistence type="predicted"/>
<dbReference type="EC" id="2.7.11.22" evidence="1"/>
<keyword evidence="2" id="KW-1185">Reference proteome</keyword>
<keyword evidence="1" id="KW-0808">Transferase</keyword>
<evidence type="ECO:0000313" key="1">
    <source>
        <dbReference type="EMBL" id="KAK8206730.1"/>
    </source>
</evidence>
<sequence length="374" mass="41448">MSPEWRGGLGFSDRFATISNIQQAYRAAYPDLTGGEVQNESRALENELYKQSTSLMEAPHDSEREARLLVKARSGNIVPLLETFQLAGGRLVHVFPFMAYDLDTLLQRRLLSDGRKQSCLRDLMTGLAHLHSIGIIHRDIKPSNILLTSLNGPAYLADFGIAWSADDRASEPEDQKVLDVGTTCYRPPELLFGNQSYNHTLDLWAAGCVAAQVVCLGPQTLFDSGDLGSELALIKSIFQTLGTPNLKVWPEAATFPDWGKMAFYEYPQKPWSEILPDTMTEARDLVASMVKYESKARLSAESGHAFIVHVSSEGGNPAIAKSGYISIPAAKRPGMAVVLYSCHVESQSNTVHRVYNRMMYLYHESPEYNLNLGT</sequence>
<gene>
    <name evidence="1" type="primary">CSK1</name>
    <name evidence="1" type="ORF">M8818_004564</name>
</gene>
<organism evidence="1 2">
    <name type="scientific">Zalaria obscura</name>
    <dbReference type="NCBI Taxonomy" id="2024903"/>
    <lineage>
        <taxon>Eukaryota</taxon>
        <taxon>Fungi</taxon>
        <taxon>Dikarya</taxon>
        <taxon>Ascomycota</taxon>
        <taxon>Pezizomycotina</taxon>
        <taxon>Dothideomycetes</taxon>
        <taxon>Dothideomycetidae</taxon>
        <taxon>Dothideales</taxon>
        <taxon>Zalariaceae</taxon>
        <taxon>Zalaria</taxon>
    </lineage>
</organism>
<dbReference type="Proteomes" id="UP001320706">
    <property type="component" value="Unassembled WGS sequence"/>
</dbReference>
<comment type="caution">
    <text evidence="1">The sequence shown here is derived from an EMBL/GenBank/DDBJ whole genome shotgun (WGS) entry which is preliminary data.</text>
</comment>
<reference evidence="1" key="1">
    <citation type="submission" date="2024-02" db="EMBL/GenBank/DDBJ databases">
        <title>Metagenome Assembled Genome of Zalaria obscura JY119.</title>
        <authorList>
            <person name="Vighnesh L."/>
            <person name="Jagadeeshwari U."/>
            <person name="Venkata Ramana C."/>
            <person name="Sasikala C."/>
        </authorList>
    </citation>
    <scope>NUCLEOTIDE SEQUENCE</scope>
    <source>
        <strain evidence="1">JY119</strain>
    </source>
</reference>
<name>A0ACC3SBJ0_9PEZI</name>
<evidence type="ECO:0000313" key="2">
    <source>
        <dbReference type="Proteomes" id="UP001320706"/>
    </source>
</evidence>
<protein>
    <submittedName>
        <fullName evidence="1">Mitogen-activated protein kinase</fullName>
        <ecNumber evidence="1">2.7.11.22</ecNumber>
    </submittedName>
</protein>
<accession>A0ACC3SBJ0</accession>